<sequence length="34" mass="3913">MKTRSTPHIRCGTSRKQSQRAHKADCCSLLHPYD</sequence>
<proteinExistence type="predicted"/>
<dbReference type="Gramene" id="OMO85237">
    <property type="protein sequence ID" value="OMO85237"/>
    <property type="gene ID" value="CCACVL1_10331"/>
</dbReference>
<evidence type="ECO:0000313" key="1">
    <source>
        <dbReference type="EMBL" id="OMO85237.1"/>
    </source>
</evidence>
<dbReference type="Proteomes" id="UP000188268">
    <property type="component" value="Unassembled WGS sequence"/>
</dbReference>
<comment type="caution">
    <text evidence="1">The sequence shown here is derived from an EMBL/GenBank/DDBJ whole genome shotgun (WGS) entry which is preliminary data.</text>
</comment>
<dbReference type="EMBL" id="AWWV01009628">
    <property type="protein sequence ID" value="OMO85237.1"/>
    <property type="molecule type" value="Genomic_DNA"/>
</dbReference>
<protein>
    <submittedName>
        <fullName evidence="1">Uncharacterized protein</fullName>
    </submittedName>
</protein>
<organism evidence="1 2">
    <name type="scientific">Corchorus capsularis</name>
    <name type="common">Jute</name>
    <dbReference type="NCBI Taxonomy" id="210143"/>
    <lineage>
        <taxon>Eukaryota</taxon>
        <taxon>Viridiplantae</taxon>
        <taxon>Streptophyta</taxon>
        <taxon>Embryophyta</taxon>
        <taxon>Tracheophyta</taxon>
        <taxon>Spermatophyta</taxon>
        <taxon>Magnoliopsida</taxon>
        <taxon>eudicotyledons</taxon>
        <taxon>Gunneridae</taxon>
        <taxon>Pentapetalae</taxon>
        <taxon>rosids</taxon>
        <taxon>malvids</taxon>
        <taxon>Malvales</taxon>
        <taxon>Malvaceae</taxon>
        <taxon>Grewioideae</taxon>
        <taxon>Apeibeae</taxon>
        <taxon>Corchorus</taxon>
    </lineage>
</organism>
<name>A0A1R3IRP7_COCAP</name>
<reference evidence="1 2" key="1">
    <citation type="submission" date="2013-09" db="EMBL/GenBank/DDBJ databases">
        <title>Corchorus capsularis genome sequencing.</title>
        <authorList>
            <person name="Alam M."/>
            <person name="Haque M.S."/>
            <person name="Islam M.S."/>
            <person name="Emdad E.M."/>
            <person name="Islam M.M."/>
            <person name="Ahmed B."/>
            <person name="Halim A."/>
            <person name="Hossen Q.M.M."/>
            <person name="Hossain M.Z."/>
            <person name="Ahmed R."/>
            <person name="Khan M.M."/>
            <person name="Islam R."/>
            <person name="Rashid M.M."/>
            <person name="Khan S.A."/>
            <person name="Rahman M.S."/>
            <person name="Alam M."/>
        </authorList>
    </citation>
    <scope>NUCLEOTIDE SEQUENCE [LARGE SCALE GENOMIC DNA]</scope>
    <source>
        <strain evidence="2">cv. CVL-1</strain>
        <tissue evidence="1">Whole seedling</tissue>
    </source>
</reference>
<dbReference type="AlphaFoldDB" id="A0A1R3IRP7"/>
<accession>A0A1R3IRP7</accession>
<evidence type="ECO:0000313" key="2">
    <source>
        <dbReference type="Proteomes" id="UP000188268"/>
    </source>
</evidence>
<gene>
    <name evidence="1" type="ORF">CCACVL1_10331</name>
</gene>
<keyword evidence="2" id="KW-1185">Reference proteome</keyword>